<keyword evidence="2" id="KW-0663">Pyridoxal phosphate</keyword>
<dbReference type="GO" id="GO:0003700">
    <property type="term" value="F:DNA-binding transcription factor activity"/>
    <property type="evidence" value="ECO:0007669"/>
    <property type="project" value="InterPro"/>
</dbReference>
<gene>
    <name evidence="7" type="ORF">MNBD_ALPHA08-365</name>
</gene>
<keyword evidence="3" id="KW-0805">Transcription regulation</keyword>
<dbReference type="Gene3D" id="1.10.10.10">
    <property type="entry name" value="Winged helix-like DNA-binding domain superfamily/Winged helix DNA-binding domain"/>
    <property type="match status" value="1"/>
</dbReference>
<dbReference type="InterPro" id="IPR036388">
    <property type="entry name" value="WH-like_DNA-bd_sf"/>
</dbReference>
<dbReference type="PANTHER" id="PTHR46577">
    <property type="entry name" value="HTH-TYPE TRANSCRIPTIONAL REGULATORY PROTEIN GABR"/>
    <property type="match status" value="1"/>
</dbReference>
<keyword evidence="7" id="KW-0808">Transferase</keyword>
<dbReference type="InterPro" id="IPR036390">
    <property type="entry name" value="WH_DNA-bd_sf"/>
</dbReference>
<feature type="domain" description="HTH gntR-type" evidence="6">
    <location>
        <begin position="33"/>
        <end position="101"/>
    </location>
</feature>
<dbReference type="Pfam" id="PF00392">
    <property type="entry name" value="GntR"/>
    <property type="match status" value="1"/>
</dbReference>
<evidence type="ECO:0000256" key="1">
    <source>
        <dbReference type="ARBA" id="ARBA00005384"/>
    </source>
</evidence>
<dbReference type="SMART" id="SM00345">
    <property type="entry name" value="HTH_GNTR"/>
    <property type="match status" value="1"/>
</dbReference>
<evidence type="ECO:0000259" key="6">
    <source>
        <dbReference type="PROSITE" id="PS50949"/>
    </source>
</evidence>
<dbReference type="InterPro" id="IPR015422">
    <property type="entry name" value="PyrdxlP-dep_Trfase_small"/>
</dbReference>
<dbReference type="Gene3D" id="3.90.1150.10">
    <property type="entry name" value="Aspartate Aminotransferase, domain 1"/>
    <property type="match status" value="1"/>
</dbReference>
<dbReference type="InterPro" id="IPR015424">
    <property type="entry name" value="PyrdxlP-dep_Trfase"/>
</dbReference>
<reference evidence="7" key="1">
    <citation type="submission" date="2018-06" db="EMBL/GenBank/DDBJ databases">
        <authorList>
            <person name="Zhirakovskaya E."/>
        </authorList>
    </citation>
    <scope>NUCLEOTIDE SEQUENCE</scope>
</reference>
<comment type="similarity">
    <text evidence="1">In the C-terminal section; belongs to the class-I pyridoxal-phosphate-dependent aminotransferase family.</text>
</comment>
<dbReference type="InterPro" id="IPR015421">
    <property type="entry name" value="PyrdxlP-dep_Trfase_major"/>
</dbReference>
<dbReference type="GO" id="GO:0004069">
    <property type="term" value="F:L-aspartate:2-oxoglutarate aminotransferase activity"/>
    <property type="evidence" value="ECO:0007669"/>
    <property type="project" value="UniProtKB-EC"/>
</dbReference>
<dbReference type="PANTHER" id="PTHR46577:SF1">
    <property type="entry name" value="HTH-TYPE TRANSCRIPTIONAL REGULATORY PROTEIN GABR"/>
    <property type="match status" value="1"/>
</dbReference>
<keyword evidence="7" id="KW-0032">Aminotransferase</keyword>
<dbReference type="SUPFAM" id="SSF53383">
    <property type="entry name" value="PLP-dependent transferases"/>
    <property type="match status" value="1"/>
</dbReference>
<evidence type="ECO:0000313" key="7">
    <source>
        <dbReference type="EMBL" id="VAV91161.1"/>
    </source>
</evidence>
<dbReference type="GO" id="GO:0030170">
    <property type="term" value="F:pyridoxal phosphate binding"/>
    <property type="evidence" value="ECO:0007669"/>
    <property type="project" value="InterPro"/>
</dbReference>
<dbReference type="InterPro" id="IPR051446">
    <property type="entry name" value="HTH_trans_reg/aminotransferase"/>
</dbReference>
<name>A0A3B0RHD7_9ZZZZ</name>
<dbReference type="InterPro" id="IPR004839">
    <property type="entry name" value="Aminotransferase_I/II_large"/>
</dbReference>
<dbReference type="PROSITE" id="PS50949">
    <property type="entry name" value="HTH_GNTR"/>
    <property type="match status" value="1"/>
</dbReference>
<sequence>MLTFIEIALIYKKCNEKIDLMAIWIPDLSSRDGPKYLQIVEALAEDIAAGKLSTGTRLPPHRELAYQLDISPNTTSRAYAEAVKRALLKGEMGRGTFVRSAEGNPLSGEPETLSRAMSGPIDLSRNLPIPGFSEPHIRRVMGEIANGTGLSALLDYQTDADLTHHREAGKMWLGFCGLDTSPDCIVPTMGGQHGILCILMALLQPGDLLLTEALTYTPVLAMAERLSLQTGAVAMDVQGVVPEAFEAWCFEANPKAFYLTPTLQAPTTVTLSTARRNQIAKIANRYGVILIEDDVFGPLKDNKPAPIAQTAPDNTIYVTSLSKAVAPGLRVGFLSAPKRFVAALHQSVNLSVWMTPPMTLEVASRLITDGTAFKLTNQQRRVAKHRQKLVQLSLGSETVAKIAEGYHAWIALPDGWRADVFCAECASLGVRVSEGRSFAMNASDAPEAIRICVSHEASEDRLQRGLEIVAGVFQQKPSGSSLAI</sequence>
<evidence type="ECO:0000256" key="4">
    <source>
        <dbReference type="ARBA" id="ARBA00023125"/>
    </source>
</evidence>
<accession>A0A3B0RHD7</accession>
<dbReference type="CDD" id="cd00609">
    <property type="entry name" value="AAT_like"/>
    <property type="match status" value="1"/>
</dbReference>
<dbReference type="CDD" id="cd07377">
    <property type="entry name" value="WHTH_GntR"/>
    <property type="match status" value="1"/>
</dbReference>
<dbReference type="SUPFAM" id="SSF46785">
    <property type="entry name" value="Winged helix' DNA-binding domain"/>
    <property type="match status" value="1"/>
</dbReference>
<dbReference type="GO" id="GO:0003677">
    <property type="term" value="F:DNA binding"/>
    <property type="evidence" value="ECO:0007669"/>
    <property type="project" value="UniProtKB-KW"/>
</dbReference>
<dbReference type="EC" id="2.6.1.1" evidence="7"/>
<dbReference type="InterPro" id="IPR000524">
    <property type="entry name" value="Tscrpt_reg_HTH_GntR"/>
</dbReference>
<keyword evidence="4" id="KW-0238">DNA-binding</keyword>
<dbReference type="AlphaFoldDB" id="A0A3B0RHD7"/>
<evidence type="ECO:0000256" key="2">
    <source>
        <dbReference type="ARBA" id="ARBA00022898"/>
    </source>
</evidence>
<protein>
    <submittedName>
        <fullName evidence="7">Transcriptional regulator, GntR family domain / Aspartate aminotransferase</fullName>
        <ecNumber evidence="7">2.6.1.1</ecNumber>
    </submittedName>
</protein>
<organism evidence="7">
    <name type="scientific">hydrothermal vent metagenome</name>
    <dbReference type="NCBI Taxonomy" id="652676"/>
    <lineage>
        <taxon>unclassified sequences</taxon>
        <taxon>metagenomes</taxon>
        <taxon>ecological metagenomes</taxon>
    </lineage>
</organism>
<dbReference type="Gene3D" id="3.40.640.10">
    <property type="entry name" value="Type I PLP-dependent aspartate aminotransferase-like (Major domain)"/>
    <property type="match status" value="1"/>
</dbReference>
<keyword evidence="5" id="KW-0804">Transcription</keyword>
<proteinExistence type="inferred from homology"/>
<dbReference type="Pfam" id="PF00155">
    <property type="entry name" value="Aminotran_1_2"/>
    <property type="match status" value="1"/>
</dbReference>
<evidence type="ECO:0000256" key="5">
    <source>
        <dbReference type="ARBA" id="ARBA00023163"/>
    </source>
</evidence>
<dbReference type="EMBL" id="UOEC01000088">
    <property type="protein sequence ID" value="VAV91161.1"/>
    <property type="molecule type" value="Genomic_DNA"/>
</dbReference>
<evidence type="ECO:0000256" key="3">
    <source>
        <dbReference type="ARBA" id="ARBA00023015"/>
    </source>
</evidence>